<feature type="domain" description="Peptidase M15C" evidence="8">
    <location>
        <begin position="91"/>
        <end position="154"/>
    </location>
</feature>
<dbReference type="GO" id="GO:0005576">
    <property type="term" value="C:extracellular region"/>
    <property type="evidence" value="ECO:0007669"/>
    <property type="project" value="UniProtKB-SubCell"/>
</dbReference>
<evidence type="ECO:0000256" key="5">
    <source>
        <dbReference type="ARBA" id="ARBA00023277"/>
    </source>
</evidence>
<dbReference type="GO" id="GO:0000272">
    <property type="term" value="P:polysaccharide catabolic process"/>
    <property type="evidence" value="ECO:0007669"/>
    <property type="project" value="UniProtKB-KW"/>
</dbReference>
<keyword evidence="6" id="KW-0326">Glycosidase</keyword>
<dbReference type="Proteomes" id="UP001245370">
    <property type="component" value="Unassembled WGS sequence"/>
</dbReference>
<evidence type="ECO:0000313" key="11">
    <source>
        <dbReference type="Proteomes" id="UP001144397"/>
    </source>
</evidence>
<dbReference type="GO" id="GO:0008233">
    <property type="term" value="F:peptidase activity"/>
    <property type="evidence" value="ECO:0007669"/>
    <property type="project" value="InterPro"/>
</dbReference>
<gene>
    <name evidence="10" type="ORF">GGQ86_000571</name>
    <name evidence="9" type="ORF">XFLAVUS301_18020</name>
</gene>
<reference evidence="9" key="1">
    <citation type="submission" date="2022-12" db="EMBL/GenBank/DDBJ databases">
        <title>Reference genome sequencing for broad-spectrum identification of bacterial and archaeal isolates by mass spectrometry.</title>
        <authorList>
            <person name="Sekiguchi Y."/>
            <person name="Tourlousse D.M."/>
        </authorList>
    </citation>
    <scope>NUCLEOTIDE SEQUENCE</scope>
    <source>
        <strain evidence="9">301</strain>
    </source>
</reference>
<evidence type="ECO:0000256" key="7">
    <source>
        <dbReference type="ARBA" id="ARBA00023326"/>
    </source>
</evidence>
<organism evidence="9 11">
    <name type="scientific">Xanthobacter flavus</name>
    <dbReference type="NCBI Taxonomy" id="281"/>
    <lineage>
        <taxon>Bacteria</taxon>
        <taxon>Pseudomonadati</taxon>
        <taxon>Pseudomonadota</taxon>
        <taxon>Alphaproteobacteria</taxon>
        <taxon>Hyphomicrobiales</taxon>
        <taxon>Xanthobacteraceae</taxon>
        <taxon>Xanthobacter</taxon>
    </lineage>
</organism>
<evidence type="ECO:0000259" key="8">
    <source>
        <dbReference type="Pfam" id="PF13539"/>
    </source>
</evidence>
<dbReference type="SUPFAM" id="SSF55166">
    <property type="entry name" value="Hedgehog/DD-peptidase"/>
    <property type="match status" value="1"/>
</dbReference>
<protein>
    <recommendedName>
        <fullName evidence="8">Peptidase M15C domain-containing protein</fullName>
    </recommendedName>
</protein>
<evidence type="ECO:0000313" key="10">
    <source>
        <dbReference type="EMBL" id="MDR6332124.1"/>
    </source>
</evidence>
<keyword evidence="7" id="KW-0624">Polysaccharide degradation</keyword>
<accession>A0A9W6FLN1</accession>
<dbReference type="Pfam" id="PF13539">
    <property type="entry name" value="Peptidase_M15_4"/>
    <property type="match status" value="1"/>
</dbReference>
<comment type="subcellular location">
    <subcellularLocation>
        <location evidence="1">Secreted</location>
    </subcellularLocation>
</comment>
<keyword evidence="4" id="KW-0378">Hydrolase</keyword>
<evidence type="ECO:0000256" key="4">
    <source>
        <dbReference type="ARBA" id="ARBA00022801"/>
    </source>
</evidence>
<dbReference type="InterPro" id="IPR039561">
    <property type="entry name" value="Peptidase_M15C"/>
</dbReference>
<evidence type="ECO:0000256" key="3">
    <source>
        <dbReference type="ARBA" id="ARBA00022729"/>
    </source>
</evidence>
<keyword evidence="12" id="KW-1185">Reference proteome</keyword>
<comment type="caution">
    <text evidence="9">The sequence shown here is derived from an EMBL/GenBank/DDBJ whole genome shotgun (WGS) entry which is preliminary data.</text>
</comment>
<dbReference type="Gene3D" id="3.30.1380.10">
    <property type="match status" value="1"/>
</dbReference>
<evidence type="ECO:0000313" key="9">
    <source>
        <dbReference type="EMBL" id="GLI22128.1"/>
    </source>
</evidence>
<dbReference type="RefSeq" id="WP_281807150.1">
    <property type="nucleotide sequence ID" value="NZ_BSDO01000002.1"/>
</dbReference>
<dbReference type="InterPro" id="IPR009939">
    <property type="entry name" value="Chitosanase_fungal"/>
</dbReference>
<dbReference type="Proteomes" id="UP001144397">
    <property type="component" value="Unassembled WGS sequence"/>
</dbReference>
<evidence type="ECO:0000256" key="6">
    <source>
        <dbReference type="ARBA" id="ARBA00023295"/>
    </source>
</evidence>
<reference evidence="10 12" key="2">
    <citation type="submission" date="2023-07" db="EMBL/GenBank/DDBJ databases">
        <title>Genomic Encyclopedia of Type Strains, Phase IV (KMG-IV): sequencing the most valuable type-strain genomes for metagenomic binning, comparative biology and taxonomic classification.</title>
        <authorList>
            <person name="Goeker M."/>
        </authorList>
    </citation>
    <scope>NUCLEOTIDE SEQUENCE [LARGE SCALE GENOMIC DNA]</scope>
    <source>
        <strain evidence="10 12">DSM 338</strain>
    </source>
</reference>
<keyword evidence="5" id="KW-0119">Carbohydrate metabolism</keyword>
<name>A0A9W6FLN1_XANFL</name>
<dbReference type="GO" id="GO:0016977">
    <property type="term" value="F:chitosanase activity"/>
    <property type="evidence" value="ECO:0007669"/>
    <property type="project" value="InterPro"/>
</dbReference>
<dbReference type="EMBL" id="BSDO01000002">
    <property type="protein sequence ID" value="GLI22128.1"/>
    <property type="molecule type" value="Genomic_DNA"/>
</dbReference>
<evidence type="ECO:0000313" key="12">
    <source>
        <dbReference type="Proteomes" id="UP001245370"/>
    </source>
</evidence>
<evidence type="ECO:0000256" key="2">
    <source>
        <dbReference type="ARBA" id="ARBA00022525"/>
    </source>
</evidence>
<evidence type="ECO:0000256" key="1">
    <source>
        <dbReference type="ARBA" id="ARBA00004613"/>
    </source>
</evidence>
<dbReference type="InterPro" id="IPR009045">
    <property type="entry name" value="Zn_M74/Hedgehog-like"/>
</dbReference>
<dbReference type="AlphaFoldDB" id="A0A9W6FLN1"/>
<dbReference type="CDD" id="cd14845">
    <property type="entry name" value="L-Ala-D-Glu_peptidase_like"/>
    <property type="match status" value="1"/>
</dbReference>
<dbReference type="EMBL" id="JAVDPY010000001">
    <property type="protein sequence ID" value="MDR6332124.1"/>
    <property type="molecule type" value="Genomic_DNA"/>
</dbReference>
<dbReference type="GeneID" id="95762590"/>
<dbReference type="Pfam" id="PF07335">
    <property type="entry name" value="Glyco_hydro_75"/>
    <property type="match status" value="1"/>
</dbReference>
<sequence>MSVKINDLVEPFRDQVAQLLARCEARGIRMVPTETLRTPWQQAIYWRQSRSIVEIRAAVEQLRGEGASFLAEVIEAVGPRNGDEVTRALPGNSWHQWGEAIDCFWEVDGKAEWSTVKKVNGLNGYTVYAEEAATLGLDAGLKWSSFKDAPHVQMRSVANPKSSGLTWAQIDATMRARFSTGGALLQSSVALDAATASPEPLRLSYVSPYGWRVFETTDVASVVFRAKMAIDADGAPKAYHRNNAIALDNLSNAGRPGYWPALVTDANGVPREQDERDPAPGYFVSRTTLAYEGKDEERPEAYVDATKVPYFVLPGRHYKSFSNSTPIRIGDVGVAYNLKTKKVSYAIFADIGPVDKIGEGSIALANALGINGNPKSGGVEDRQVLYLVFQGSGRGSAMTLAELNATVKPLFERWGGVARMEAYGGI</sequence>
<keyword evidence="3" id="KW-0732">Signal</keyword>
<keyword evidence="2" id="KW-0964">Secreted</keyword>
<proteinExistence type="predicted"/>